<keyword evidence="3" id="KW-0732">Signal</keyword>
<keyword evidence="2" id="KW-0813">Transport</keyword>
<organism evidence="5">
    <name type="scientific">human gut metagenome</name>
    <dbReference type="NCBI Taxonomy" id="408170"/>
    <lineage>
        <taxon>unclassified sequences</taxon>
        <taxon>metagenomes</taxon>
        <taxon>organismal metagenomes</taxon>
    </lineage>
</organism>
<gene>
    <name evidence="5" type="ORF">LEA_06208</name>
</gene>
<protein>
    <submittedName>
        <fullName evidence="5">Extracellular solute-binding protein family 5</fullName>
    </submittedName>
</protein>
<comment type="caution">
    <text evidence="5">The sequence shown here is derived from an EMBL/GenBank/DDBJ whole genome shotgun (WGS) entry which is preliminary data.</text>
</comment>
<evidence type="ECO:0000256" key="1">
    <source>
        <dbReference type="ARBA" id="ARBA00005695"/>
    </source>
</evidence>
<dbReference type="AlphaFoldDB" id="K1UPQ4"/>
<evidence type="ECO:0000256" key="3">
    <source>
        <dbReference type="ARBA" id="ARBA00022729"/>
    </source>
</evidence>
<accession>K1UPQ4</accession>
<dbReference type="PANTHER" id="PTHR30290:SF9">
    <property type="entry name" value="OLIGOPEPTIDE-BINDING PROTEIN APPA"/>
    <property type="match status" value="1"/>
</dbReference>
<dbReference type="GO" id="GO:1904680">
    <property type="term" value="F:peptide transmembrane transporter activity"/>
    <property type="evidence" value="ECO:0007669"/>
    <property type="project" value="TreeGrafter"/>
</dbReference>
<comment type="similarity">
    <text evidence="1">Belongs to the bacterial solute-binding protein 5 family.</text>
</comment>
<dbReference type="InterPro" id="IPR000914">
    <property type="entry name" value="SBP_5_dom"/>
</dbReference>
<dbReference type="Pfam" id="PF00496">
    <property type="entry name" value="SBP_bac_5"/>
    <property type="match status" value="1"/>
</dbReference>
<feature type="non-terminal residue" evidence="5">
    <location>
        <position position="1"/>
    </location>
</feature>
<evidence type="ECO:0000256" key="2">
    <source>
        <dbReference type="ARBA" id="ARBA00022448"/>
    </source>
</evidence>
<reference evidence="5" key="1">
    <citation type="journal article" date="2013" name="Environ. Microbiol.">
        <title>Microbiota from the distal guts of lean and obese adolescents exhibit partial functional redundancy besides clear differences in community structure.</title>
        <authorList>
            <person name="Ferrer M."/>
            <person name="Ruiz A."/>
            <person name="Lanza F."/>
            <person name="Haange S.B."/>
            <person name="Oberbach A."/>
            <person name="Till H."/>
            <person name="Bargiela R."/>
            <person name="Campoy C."/>
            <person name="Segura M.T."/>
            <person name="Richter M."/>
            <person name="von Bergen M."/>
            <person name="Seifert J."/>
            <person name="Suarez A."/>
        </authorList>
    </citation>
    <scope>NUCLEOTIDE SEQUENCE</scope>
</reference>
<dbReference type="EMBL" id="AJWY01004057">
    <property type="protein sequence ID" value="EKC73471.1"/>
    <property type="molecule type" value="Genomic_DNA"/>
</dbReference>
<feature type="domain" description="Solute-binding protein family 5" evidence="4">
    <location>
        <begin position="3"/>
        <end position="119"/>
    </location>
</feature>
<proteinExistence type="inferred from homology"/>
<name>K1UPQ4_9ZZZZ</name>
<evidence type="ECO:0000313" key="5">
    <source>
        <dbReference type="EMBL" id="EKC73471.1"/>
    </source>
</evidence>
<sequence>SSYQGYATAAPLLFNPAFSELSGVTNVNFAESANADKAKSILTKTGYNKYAKDGSLTNGSQNLKVSLLVNSENSFRAAAANSIAESLRSIGFSVTVDAVPLDKYNQKIASGDFDLYLGEIKLTENLDLRPFFSEKGSASKGIDFSLRAVTDYEAFCEGSIGLSEFLDSFLNDMPFVPVCYRSGFAAYKKGLKPDFSYSSDHLYAGICSWSLS</sequence>
<dbReference type="SUPFAM" id="SSF53850">
    <property type="entry name" value="Periplasmic binding protein-like II"/>
    <property type="match status" value="1"/>
</dbReference>
<dbReference type="Gene3D" id="3.10.105.10">
    <property type="entry name" value="Dipeptide-binding Protein, Domain 3"/>
    <property type="match status" value="1"/>
</dbReference>
<dbReference type="GO" id="GO:0015833">
    <property type="term" value="P:peptide transport"/>
    <property type="evidence" value="ECO:0007669"/>
    <property type="project" value="TreeGrafter"/>
</dbReference>
<dbReference type="InterPro" id="IPR039424">
    <property type="entry name" value="SBP_5"/>
</dbReference>
<evidence type="ECO:0000259" key="4">
    <source>
        <dbReference type="Pfam" id="PF00496"/>
    </source>
</evidence>
<dbReference type="PANTHER" id="PTHR30290">
    <property type="entry name" value="PERIPLASMIC BINDING COMPONENT OF ABC TRANSPORTER"/>
    <property type="match status" value="1"/>
</dbReference>